<feature type="domain" description="Tetratricopeptide SHNi-TPR" evidence="3">
    <location>
        <begin position="245"/>
        <end position="268"/>
    </location>
</feature>
<accession>A0A1W2D0M5</accession>
<dbReference type="STRING" id="1434700.SAMN06296427_11313"/>
<evidence type="ECO:0000256" key="1">
    <source>
        <dbReference type="SAM" id="Phobius"/>
    </source>
</evidence>
<feature type="chain" id="PRO_5012484190" evidence="2">
    <location>
        <begin position="23"/>
        <end position="485"/>
    </location>
</feature>
<name>A0A1W2D0M5_9FLAO</name>
<organism evidence="4 5">
    <name type="scientific">Moheibacter sediminis</name>
    <dbReference type="NCBI Taxonomy" id="1434700"/>
    <lineage>
        <taxon>Bacteria</taxon>
        <taxon>Pseudomonadati</taxon>
        <taxon>Bacteroidota</taxon>
        <taxon>Flavobacteriia</taxon>
        <taxon>Flavobacteriales</taxon>
        <taxon>Weeksellaceae</taxon>
        <taxon>Moheibacter</taxon>
    </lineage>
</organism>
<keyword evidence="5" id="KW-1185">Reference proteome</keyword>
<evidence type="ECO:0000256" key="2">
    <source>
        <dbReference type="SAM" id="SignalP"/>
    </source>
</evidence>
<dbReference type="InterPro" id="IPR019544">
    <property type="entry name" value="Tetratricopeptide_SHNi-TPR_dom"/>
</dbReference>
<dbReference type="GO" id="GO:0006355">
    <property type="term" value="P:regulation of DNA-templated transcription"/>
    <property type="evidence" value="ECO:0007669"/>
    <property type="project" value="InterPro"/>
</dbReference>
<dbReference type="SUPFAM" id="SSF48452">
    <property type="entry name" value="TPR-like"/>
    <property type="match status" value="2"/>
</dbReference>
<dbReference type="InterPro" id="IPR011990">
    <property type="entry name" value="TPR-like_helical_dom_sf"/>
</dbReference>
<keyword evidence="1" id="KW-0472">Membrane</keyword>
<protein>
    <submittedName>
        <fullName evidence="4">SHNi-TPR</fullName>
    </submittedName>
</protein>
<dbReference type="Proteomes" id="UP000192393">
    <property type="component" value="Unassembled WGS sequence"/>
</dbReference>
<reference evidence="5" key="1">
    <citation type="submission" date="2017-04" db="EMBL/GenBank/DDBJ databases">
        <authorList>
            <person name="Varghese N."/>
            <person name="Submissions S."/>
        </authorList>
    </citation>
    <scope>NUCLEOTIDE SEQUENCE [LARGE SCALE GENOMIC DNA]</scope>
    <source>
        <strain evidence="5">CGMCC 1.12708</strain>
    </source>
</reference>
<dbReference type="Pfam" id="PF10516">
    <property type="entry name" value="SHNi-TPR"/>
    <property type="match status" value="1"/>
</dbReference>
<proteinExistence type="predicted"/>
<dbReference type="EMBL" id="FWXS01000013">
    <property type="protein sequence ID" value="SMC90993.1"/>
    <property type="molecule type" value="Genomic_DNA"/>
</dbReference>
<dbReference type="SUPFAM" id="SSF46894">
    <property type="entry name" value="C-terminal effector domain of the bipartite response regulators"/>
    <property type="match status" value="1"/>
</dbReference>
<keyword evidence="1" id="KW-0812">Transmembrane</keyword>
<keyword evidence="1" id="KW-1133">Transmembrane helix</keyword>
<dbReference type="AlphaFoldDB" id="A0A1W2D0M5"/>
<feature type="signal peptide" evidence="2">
    <location>
        <begin position="1"/>
        <end position="22"/>
    </location>
</feature>
<sequence length="485" mass="56761">MNMKPKLWIFFCTFLITSFSFAQFDDSKGIKTLEGKVRDNYELFLKDPERAFPEIDELMNEAIENKNKEVELNLLSRISWYYINKDLPKAIEFSQQLEVKAKEYGDVFYEAVAHQILSNIYTRSELPDKALKEFEITIKLLSKAENNSNKQEIIHAKVNAFICANDAYKLKAMNREAANMLLLANQEINSFEDQNAKQYFLRANYTNLGGVFLNLDIDSAEYYINKSFQLSEKNRSEDAIQFNNYIILGDVNIERKNFSQAILNYQKAEKLIPMVNPSMENQGLVFEKLADVYKKTDSLEKANYYMHKWKDVRFDLEKNKNQSLHKIIDDKMLEEKNYSIYIIIGSAIILLIMIALLFRSRKKNKLLLKQEKASEEYLERNTNLKISDEETLSQLVQMAKNNDQAFMPAFHAAFPDFLGKLQSIHSQIVPSEVEFCAFMKLNLSTKDIARYKSIEPKSAQNKKYRIRKKLNIPDDTDIYFWFSTF</sequence>
<dbReference type="InterPro" id="IPR016032">
    <property type="entry name" value="Sig_transdc_resp-reg_C-effctor"/>
</dbReference>
<evidence type="ECO:0000313" key="4">
    <source>
        <dbReference type="EMBL" id="SMC90993.1"/>
    </source>
</evidence>
<feature type="transmembrane region" description="Helical" evidence="1">
    <location>
        <begin position="338"/>
        <end position="358"/>
    </location>
</feature>
<gene>
    <name evidence="4" type="ORF">SAMN06296427_11313</name>
</gene>
<evidence type="ECO:0000259" key="3">
    <source>
        <dbReference type="Pfam" id="PF10516"/>
    </source>
</evidence>
<evidence type="ECO:0000313" key="5">
    <source>
        <dbReference type="Proteomes" id="UP000192393"/>
    </source>
</evidence>
<keyword evidence="2" id="KW-0732">Signal</keyword>
<dbReference type="GO" id="GO:0003677">
    <property type="term" value="F:DNA binding"/>
    <property type="evidence" value="ECO:0007669"/>
    <property type="project" value="InterPro"/>
</dbReference>
<dbReference type="Gene3D" id="1.25.40.10">
    <property type="entry name" value="Tetratricopeptide repeat domain"/>
    <property type="match status" value="1"/>
</dbReference>